<comment type="similarity">
    <text evidence="1">To endonucleases of group I introns of fungi and phage.</text>
</comment>
<dbReference type="EMBL" id="MH252534">
    <property type="protein sequence ID" value="AWJ63944.1"/>
    <property type="molecule type" value="Genomic_DNA"/>
</dbReference>
<dbReference type="GeneID" id="36953338"/>
<feature type="domain" description="GIY-YIG" evidence="5">
    <location>
        <begin position="9"/>
        <end position="108"/>
    </location>
</feature>
<dbReference type="NCBIfam" id="TIGR01453">
    <property type="entry name" value="grpIintron_endo"/>
    <property type="match status" value="1"/>
</dbReference>
<dbReference type="Gene3D" id="3.40.1440.10">
    <property type="entry name" value="GIY-YIG endonuclease"/>
    <property type="match status" value="1"/>
</dbReference>
<evidence type="ECO:0000256" key="1">
    <source>
        <dbReference type="ARBA" id="ARBA00010045"/>
    </source>
</evidence>
<keyword evidence="4" id="KW-0378">Hydrolase</keyword>
<dbReference type="PROSITE" id="PS50164">
    <property type="entry name" value="GIY_YIG"/>
    <property type="match status" value="1"/>
</dbReference>
<dbReference type="SMART" id="SM00497">
    <property type="entry name" value="IENR1"/>
    <property type="match status" value="1"/>
</dbReference>
<dbReference type="InterPro" id="IPR003647">
    <property type="entry name" value="Intron_nuc_1_rpt"/>
</dbReference>
<dbReference type="AlphaFoldDB" id="A0A2S1WBJ2"/>
<keyword evidence="3 6" id="KW-0255">Endonuclease</keyword>
<name>A0A2S1WBJ2_9APHY</name>
<dbReference type="GO" id="GO:0016787">
    <property type="term" value="F:hydrolase activity"/>
    <property type="evidence" value="ECO:0007669"/>
    <property type="project" value="UniProtKB-KW"/>
</dbReference>
<evidence type="ECO:0000313" key="6">
    <source>
        <dbReference type="EMBL" id="AWJ63944.1"/>
    </source>
</evidence>
<geneLocation type="mitochondrion" evidence="6"/>
<organism evidence="6">
    <name type="scientific">Ganoderma leucocontextum</name>
    <dbReference type="NCBI Taxonomy" id="1566825"/>
    <lineage>
        <taxon>Eukaryota</taxon>
        <taxon>Fungi</taxon>
        <taxon>Dikarya</taxon>
        <taxon>Basidiomycota</taxon>
        <taxon>Agaricomycotina</taxon>
        <taxon>Agaricomycetes</taxon>
        <taxon>Polyporales</taxon>
        <taxon>Polyporaceae</taxon>
        <taxon>Ganoderma</taxon>
    </lineage>
</organism>
<dbReference type="SUPFAM" id="SSF82771">
    <property type="entry name" value="GIY-YIG endonuclease"/>
    <property type="match status" value="1"/>
</dbReference>
<accession>A0A2S1WBJ2</accession>
<dbReference type="GO" id="GO:0004519">
    <property type="term" value="F:endonuclease activity"/>
    <property type="evidence" value="ECO:0007669"/>
    <property type="project" value="UniProtKB-KW"/>
</dbReference>
<evidence type="ECO:0000259" key="5">
    <source>
        <dbReference type="PROSITE" id="PS50164"/>
    </source>
</evidence>
<dbReference type="Pfam" id="PF07460">
    <property type="entry name" value="NUMOD3"/>
    <property type="match status" value="1"/>
</dbReference>
<evidence type="ECO:0000256" key="2">
    <source>
        <dbReference type="ARBA" id="ARBA00022722"/>
    </source>
</evidence>
<dbReference type="SUPFAM" id="SSF64496">
    <property type="entry name" value="DNA-binding domain of intron-encoded endonucleases"/>
    <property type="match status" value="1"/>
</dbReference>
<gene>
    <name evidence="6" type="primary">orf217</name>
</gene>
<dbReference type="Gene3D" id="1.10.10.10">
    <property type="entry name" value="Winged helix-like DNA-binding domain superfamily/Winged helix DNA-binding domain"/>
    <property type="match status" value="1"/>
</dbReference>
<reference evidence="6" key="1">
    <citation type="journal article" date="2019" name="Int. J. Biol. Macromol.">
        <title>The complete mitochondrial genomes of five important medicinal Ganoderma species: Features, evolution, and phylogeny.</title>
        <authorList>
            <person name="Li Q."/>
            <person name="Xiang D."/>
            <person name="Wan Y."/>
            <person name="Wu Q."/>
            <person name="Wu X."/>
            <person name="Ma C."/>
            <person name="Song Y."/>
            <person name="Zhao G."/>
            <person name="Huang W."/>
        </authorList>
    </citation>
    <scope>NUCLEOTIDE SEQUENCE</scope>
</reference>
<dbReference type="InterPro" id="IPR036388">
    <property type="entry name" value="WH-like_DNA-bd_sf"/>
</dbReference>
<dbReference type="CDD" id="cd10445">
    <property type="entry name" value="GIY-YIG_bI1_like"/>
    <property type="match status" value="1"/>
</dbReference>
<proteinExistence type="predicted"/>
<evidence type="ECO:0000256" key="4">
    <source>
        <dbReference type="ARBA" id="ARBA00022801"/>
    </source>
</evidence>
<keyword evidence="2" id="KW-0540">Nuclease</keyword>
<evidence type="ECO:0000256" key="3">
    <source>
        <dbReference type="ARBA" id="ARBA00022759"/>
    </source>
</evidence>
<dbReference type="InterPro" id="IPR006350">
    <property type="entry name" value="Intron_endoG1"/>
</dbReference>
<dbReference type="RefSeq" id="YP_009493149.1">
    <property type="nucleotide sequence ID" value="NC_037937.1"/>
</dbReference>
<dbReference type="InterPro" id="IPR000305">
    <property type="entry name" value="GIY-YIG_endonuc"/>
</dbReference>
<dbReference type="InterPro" id="IPR003611">
    <property type="entry name" value="NUMOD3"/>
</dbReference>
<dbReference type="Pfam" id="PF01541">
    <property type="entry name" value="GIY-YIG"/>
    <property type="match status" value="1"/>
</dbReference>
<dbReference type="InterPro" id="IPR035901">
    <property type="entry name" value="GIY-YIG_endonuc_sf"/>
</dbReference>
<protein>
    <submittedName>
        <fullName evidence="6">GIY-YIG endonuclease</fullName>
    </submittedName>
</protein>
<keyword evidence="6" id="KW-0496">Mitochondrion</keyword>
<sequence length="217" mass="24832">MNSLNLSLNKSGVYLITNLINGNKYVGSSVVLKRRFKEYSNPLYITRNLKRGNSKLLNALLKYGYLNFEFKILETIEFLHSKTKSERRTLLLEREQYYMNEIKPEYNINLKAGSNFGRVFSEEVRKKMSLAKSGKPGNKKGAVLSPESRALFREKSGMAKGVAMLNENNKVLSYFKSIQLASEATGISRIRISRCARGIRKELSENGKVFKFNYCDL</sequence>
<dbReference type="SMART" id="SM00465">
    <property type="entry name" value="GIYc"/>
    <property type="match status" value="1"/>
</dbReference>
<dbReference type="GO" id="GO:0003677">
    <property type="term" value="F:DNA binding"/>
    <property type="evidence" value="ECO:0007669"/>
    <property type="project" value="InterPro"/>
</dbReference>